<accession>A0A7K1XZT1</accession>
<keyword evidence="3" id="KW-1185">Reference proteome</keyword>
<evidence type="ECO:0000313" key="2">
    <source>
        <dbReference type="EMBL" id="MXV16521.1"/>
    </source>
</evidence>
<dbReference type="InterPro" id="IPR029068">
    <property type="entry name" value="Glyas_Bleomycin-R_OHBP_Dase"/>
</dbReference>
<dbReference type="EMBL" id="WVHS01000003">
    <property type="protein sequence ID" value="MXV16521.1"/>
    <property type="molecule type" value="Genomic_DNA"/>
</dbReference>
<sequence>METYKILGLRTTIYQVSDIGEAKAWYAGVFNTKPYFDEPFYVGFNIAGYELGLQPEEQPVTRKAESVAAYWGVEEVQVAYDAFIAAGATEHEKPTDVGEGIIAATVKDPWGNVVGLIHNPYFTLG</sequence>
<feature type="domain" description="VOC" evidence="1">
    <location>
        <begin position="8"/>
        <end position="119"/>
    </location>
</feature>
<proteinExistence type="predicted"/>
<evidence type="ECO:0000259" key="1">
    <source>
        <dbReference type="PROSITE" id="PS51819"/>
    </source>
</evidence>
<dbReference type="RefSeq" id="WP_160907511.1">
    <property type="nucleotide sequence ID" value="NZ_WVHS01000003.1"/>
</dbReference>
<protein>
    <submittedName>
        <fullName evidence="2">VOC family protein</fullName>
    </submittedName>
</protein>
<comment type="caution">
    <text evidence="2">The sequence shown here is derived from an EMBL/GenBank/DDBJ whole genome shotgun (WGS) entry which is preliminary data.</text>
</comment>
<reference evidence="2 3" key="1">
    <citation type="submission" date="2019-11" db="EMBL/GenBank/DDBJ databases">
        <title>Pedobacter sp. HMF7056 Genome sequencing and assembly.</title>
        <authorList>
            <person name="Kang H."/>
            <person name="Kim H."/>
            <person name="Joh K."/>
        </authorList>
    </citation>
    <scope>NUCLEOTIDE SEQUENCE [LARGE SCALE GENOMIC DNA]</scope>
    <source>
        <strain evidence="2 3">HMF7056</strain>
    </source>
</reference>
<dbReference type="AlphaFoldDB" id="A0A7K1XZT1"/>
<gene>
    <name evidence="2" type="ORF">GS398_14520</name>
</gene>
<dbReference type="Pfam" id="PF00903">
    <property type="entry name" value="Glyoxalase"/>
    <property type="match status" value="1"/>
</dbReference>
<dbReference type="InterPro" id="IPR037523">
    <property type="entry name" value="VOC_core"/>
</dbReference>
<evidence type="ECO:0000313" key="3">
    <source>
        <dbReference type="Proteomes" id="UP000451233"/>
    </source>
</evidence>
<dbReference type="SUPFAM" id="SSF54593">
    <property type="entry name" value="Glyoxalase/Bleomycin resistance protein/Dihydroxybiphenyl dioxygenase"/>
    <property type="match status" value="1"/>
</dbReference>
<organism evidence="2 3">
    <name type="scientific">Hufsiella ginkgonis</name>
    <dbReference type="NCBI Taxonomy" id="2695274"/>
    <lineage>
        <taxon>Bacteria</taxon>
        <taxon>Pseudomonadati</taxon>
        <taxon>Bacteroidota</taxon>
        <taxon>Sphingobacteriia</taxon>
        <taxon>Sphingobacteriales</taxon>
        <taxon>Sphingobacteriaceae</taxon>
        <taxon>Hufsiella</taxon>
    </lineage>
</organism>
<dbReference type="Gene3D" id="3.10.180.10">
    <property type="entry name" value="2,3-Dihydroxybiphenyl 1,2-Dioxygenase, domain 1"/>
    <property type="match status" value="1"/>
</dbReference>
<name>A0A7K1XZT1_9SPHI</name>
<dbReference type="Proteomes" id="UP000451233">
    <property type="component" value="Unassembled WGS sequence"/>
</dbReference>
<dbReference type="PROSITE" id="PS51819">
    <property type="entry name" value="VOC"/>
    <property type="match status" value="1"/>
</dbReference>
<dbReference type="InterPro" id="IPR004360">
    <property type="entry name" value="Glyas_Fos-R_dOase_dom"/>
</dbReference>